<evidence type="ECO:0000313" key="2">
    <source>
        <dbReference type="Proteomes" id="UP001054945"/>
    </source>
</evidence>
<dbReference type="AlphaFoldDB" id="A0AAV4PHC9"/>
<dbReference type="EMBL" id="BPLR01004656">
    <property type="protein sequence ID" value="GIX96489.1"/>
    <property type="molecule type" value="Genomic_DNA"/>
</dbReference>
<accession>A0AAV4PHC9</accession>
<dbReference type="Proteomes" id="UP001054945">
    <property type="component" value="Unassembled WGS sequence"/>
</dbReference>
<protein>
    <submittedName>
        <fullName evidence="1">Uncharacterized protein</fullName>
    </submittedName>
</protein>
<evidence type="ECO:0000313" key="1">
    <source>
        <dbReference type="EMBL" id="GIX96489.1"/>
    </source>
</evidence>
<gene>
    <name evidence="1" type="ORF">CEXT_261721</name>
</gene>
<comment type="caution">
    <text evidence="1">The sequence shown here is derived from an EMBL/GenBank/DDBJ whole genome shotgun (WGS) entry which is preliminary data.</text>
</comment>
<proteinExistence type="predicted"/>
<reference evidence="1 2" key="1">
    <citation type="submission" date="2021-06" db="EMBL/GenBank/DDBJ databases">
        <title>Caerostris extrusa draft genome.</title>
        <authorList>
            <person name="Kono N."/>
            <person name="Arakawa K."/>
        </authorList>
    </citation>
    <scope>NUCLEOTIDE SEQUENCE [LARGE SCALE GENOMIC DNA]</scope>
</reference>
<organism evidence="1 2">
    <name type="scientific">Caerostris extrusa</name>
    <name type="common">Bark spider</name>
    <name type="synonym">Caerostris bankana</name>
    <dbReference type="NCBI Taxonomy" id="172846"/>
    <lineage>
        <taxon>Eukaryota</taxon>
        <taxon>Metazoa</taxon>
        <taxon>Ecdysozoa</taxon>
        <taxon>Arthropoda</taxon>
        <taxon>Chelicerata</taxon>
        <taxon>Arachnida</taxon>
        <taxon>Araneae</taxon>
        <taxon>Araneomorphae</taxon>
        <taxon>Entelegynae</taxon>
        <taxon>Araneoidea</taxon>
        <taxon>Araneidae</taxon>
        <taxon>Caerostris</taxon>
    </lineage>
</organism>
<name>A0AAV4PHC9_CAEEX</name>
<sequence>MDLNIQSDGHGLVAARLEILQAAGLKTKVAALARQEHSSWLRTAVYLSTEELRFSYRSTLGPTPIATCI</sequence>
<keyword evidence="2" id="KW-1185">Reference proteome</keyword>